<keyword evidence="2" id="KW-1185">Reference proteome</keyword>
<dbReference type="AlphaFoldDB" id="A0A2P7N1Z0"/>
<protein>
    <submittedName>
        <fullName evidence="1">Uncharacterized protein</fullName>
    </submittedName>
</protein>
<dbReference type="EMBL" id="PXXO01000001">
    <property type="protein sequence ID" value="PSJ07479.1"/>
    <property type="molecule type" value="Genomic_DNA"/>
</dbReference>
<reference evidence="1 2" key="1">
    <citation type="journal article" date="2018" name="Environ. Microbiol.">
        <title>Ecological and genomic features of two widespread freshwater picocyanobacteria.</title>
        <authorList>
            <person name="Cabello-Yeves P.J."/>
            <person name="Picazo A."/>
            <person name="Camacho A."/>
            <person name="Callieri C."/>
            <person name="Rosselli R."/>
            <person name="Roda-Garcia J.J."/>
            <person name="Coutinho F.H."/>
            <person name="Rodriguez-Valera F."/>
        </authorList>
    </citation>
    <scope>NUCLEOTIDE SEQUENCE [LARGE SCALE GENOMIC DNA]</scope>
    <source>
        <strain evidence="1 2">Tous</strain>
    </source>
</reference>
<accession>A0A2P7N1Z0</accession>
<evidence type="ECO:0000313" key="1">
    <source>
        <dbReference type="EMBL" id="PSJ07479.1"/>
    </source>
</evidence>
<proteinExistence type="predicted"/>
<dbReference type="RefSeq" id="WP_106501665.1">
    <property type="nucleotide sequence ID" value="NZ_PXXO01000001.1"/>
</dbReference>
<comment type="caution">
    <text evidence="1">The sequence shown here is derived from an EMBL/GenBank/DDBJ whole genome shotgun (WGS) entry which is preliminary data.</text>
</comment>
<sequence>MAMRTELITAIGLGLVVAAAGSFTALARPMGGGGFGGPGSGAGVRPGAGWGAPGAGTRPGVGVGAPGIGAPGAGARPGVGWGAPGAGFTRAPGASAWNPAWGRQGGYWSSRTWSTGWYRPYPAAWPWWRASSVAWGVGSLATAAAITSAVNAASYQQSTVIVVPQTSLQLDYGSVQALPPNQVQFAYGVAGMPLMTATSDCKQGLINGMAPTTADQAQVLNASCHIAYGSN</sequence>
<dbReference type="Proteomes" id="UP000243002">
    <property type="component" value="Unassembled WGS sequence"/>
</dbReference>
<organism evidence="1 2">
    <name type="scientific">Cyanobium usitatum str. Tous</name>
    <dbReference type="NCBI Taxonomy" id="2116684"/>
    <lineage>
        <taxon>Bacteria</taxon>
        <taxon>Bacillati</taxon>
        <taxon>Cyanobacteriota</taxon>
        <taxon>Cyanophyceae</taxon>
        <taxon>Synechococcales</taxon>
        <taxon>Prochlorococcaceae</taxon>
        <taxon>Cyanobium</taxon>
    </lineage>
</organism>
<name>A0A2P7N1Z0_9CYAN</name>
<evidence type="ECO:0000313" key="2">
    <source>
        <dbReference type="Proteomes" id="UP000243002"/>
    </source>
</evidence>
<gene>
    <name evidence="1" type="ORF">C7K55_01855</name>
</gene>